<keyword evidence="2" id="KW-1185">Reference proteome</keyword>
<dbReference type="eggNOG" id="arCOG00893">
    <property type="taxonomic scope" value="Archaea"/>
</dbReference>
<name>D7DBB4_STAHD</name>
<reference evidence="1 2" key="2">
    <citation type="journal article" date="2011" name="Stand. Genomic Sci.">
        <title>Complete genome sequence of Staphylothermus hellenicus P8.</title>
        <authorList>
            <person name="Anderson I."/>
            <person name="Wirth R."/>
            <person name="Lucas S."/>
            <person name="Copeland A."/>
            <person name="Lapidus A."/>
            <person name="Cheng J.F."/>
            <person name="Goodwin L."/>
            <person name="Pitluck S."/>
            <person name="Davenport K."/>
            <person name="Detter J.C."/>
            <person name="Han C."/>
            <person name="Tapia R."/>
            <person name="Land M."/>
            <person name="Hauser L."/>
            <person name="Pati A."/>
            <person name="Mikhailova N."/>
            <person name="Woyke T."/>
            <person name="Klenk H.P."/>
            <person name="Kyrpides N."/>
            <person name="Ivanova N."/>
        </authorList>
    </citation>
    <scope>NUCLEOTIDE SEQUENCE [LARGE SCALE GENOMIC DNA]</scope>
    <source>
        <strain evidence="2">DSM 12710 / JCM 10830 / BK20S6-10-b1 / P8</strain>
    </source>
</reference>
<dbReference type="InterPro" id="IPR001130">
    <property type="entry name" value="TatD-like"/>
</dbReference>
<dbReference type="Proteomes" id="UP000002573">
    <property type="component" value="Chromosome"/>
</dbReference>
<accession>D7DBB4</accession>
<sequence length="282" mass="32399">MFADAHSHTNPISGLGARRIAPKFKNSGGWFIALVSLPPYYYRFNDLTLDNYAKTIELLINEAKIMRSYGLKVRLLAGFHPAEVDEHFRRGRDLKSIVEFADEVFKLIIDYHRKGVIDGIGEVGRQHYSTAPSRIVASELILIKAMEYARDYDMIMHLHLEQGGWVTVESIDRLRKITGIGSEKVFLHHVDYDTSVWGEKYGYWYTVPAKKRILSKVLSEERNHALVESDFIDDPKRPGVSSYPWDIPKRIKELLSEGVISVENVYKSMIDNIVKAYRVEPP</sequence>
<protein>
    <submittedName>
        <fullName evidence="1">TatD-related deoxyribonuclease</fullName>
    </submittedName>
</protein>
<reference evidence="2" key="1">
    <citation type="submission" date="2010-05" db="EMBL/GenBank/DDBJ databases">
        <title>Complete sequence of Staphylothermus hellenicus DSM 12710.</title>
        <authorList>
            <consortium name="US DOE Joint Genome Institute"/>
            <person name="Lucas S."/>
            <person name="Copeland A."/>
            <person name="Lapidus A."/>
            <person name="Cheng J.-F."/>
            <person name="Bruce D."/>
            <person name="Goodwin L."/>
            <person name="Pitluck S."/>
            <person name="Davenport K."/>
            <person name="Detter J.C."/>
            <person name="Han C."/>
            <person name="Tapia R."/>
            <person name="Larimer F."/>
            <person name="Land M."/>
            <person name="Hauser L."/>
            <person name="Kyrpides N."/>
            <person name="Mikhailova N."/>
            <person name="Anderson I.J."/>
            <person name="Woyke T."/>
        </authorList>
    </citation>
    <scope>NUCLEOTIDE SEQUENCE [LARGE SCALE GENOMIC DNA]</scope>
    <source>
        <strain evidence="2">DSM 12710 / JCM 10830 / BK20S6-10-b1 / P8</strain>
    </source>
</reference>
<dbReference type="STRING" id="591019.Shell_0329"/>
<dbReference type="PANTHER" id="PTHR42206">
    <property type="entry name" value="METAL-DEPENDENT HYDROLASE-RELATED"/>
    <property type="match status" value="1"/>
</dbReference>
<dbReference type="InterPro" id="IPR011589">
    <property type="entry name" value="UCP004961"/>
</dbReference>
<proteinExistence type="predicted"/>
<dbReference type="GO" id="GO:0016788">
    <property type="term" value="F:hydrolase activity, acting on ester bonds"/>
    <property type="evidence" value="ECO:0007669"/>
    <property type="project" value="InterPro"/>
</dbReference>
<evidence type="ECO:0000313" key="1">
    <source>
        <dbReference type="EMBL" id="ADI31461.1"/>
    </source>
</evidence>
<dbReference type="HOGENOM" id="CLU_985571_0_0_2"/>
<dbReference type="Pfam" id="PF01026">
    <property type="entry name" value="TatD_DNase"/>
    <property type="match status" value="1"/>
</dbReference>
<dbReference type="Gene3D" id="3.20.20.140">
    <property type="entry name" value="Metal-dependent hydrolases"/>
    <property type="match status" value="1"/>
</dbReference>
<dbReference type="InterPro" id="IPR032466">
    <property type="entry name" value="Metal_Hydrolase"/>
</dbReference>
<dbReference type="PANTHER" id="PTHR42206:SF1">
    <property type="entry name" value="METAL-DEPENDENT HYDROLASE"/>
    <property type="match status" value="1"/>
</dbReference>
<dbReference type="AlphaFoldDB" id="D7DBB4"/>
<evidence type="ECO:0000313" key="2">
    <source>
        <dbReference type="Proteomes" id="UP000002573"/>
    </source>
</evidence>
<dbReference type="EMBL" id="CP002051">
    <property type="protein sequence ID" value="ADI31461.1"/>
    <property type="molecule type" value="Genomic_DNA"/>
</dbReference>
<organism evidence="1 2">
    <name type="scientific">Staphylothermus hellenicus (strain DSM 12710 / JCM 10830 / BK20S6-10-b1 / P8)</name>
    <dbReference type="NCBI Taxonomy" id="591019"/>
    <lineage>
        <taxon>Archaea</taxon>
        <taxon>Thermoproteota</taxon>
        <taxon>Thermoprotei</taxon>
        <taxon>Desulfurococcales</taxon>
        <taxon>Desulfurococcaceae</taxon>
        <taxon>Staphylothermus</taxon>
    </lineage>
</organism>
<gene>
    <name evidence="1" type="ordered locus">Shell_0329</name>
</gene>
<dbReference type="SUPFAM" id="SSF51556">
    <property type="entry name" value="Metallo-dependent hydrolases"/>
    <property type="match status" value="1"/>
</dbReference>
<dbReference type="KEGG" id="shc:Shell_0329"/>